<feature type="compositionally biased region" description="Basic and acidic residues" evidence="1">
    <location>
        <begin position="71"/>
        <end position="80"/>
    </location>
</feature>
<feature type="compositionally biased region" description="Basic and acidic residues" evidence="1">
    <location>
        <begin position="11"/>
        <end position="23"/>
    </location>
</feature>
<dbReference type="EMBL" id="JAINUG010000002">
    <property type="protein sequence ID" value="KAJ8418418.1"/>
    <property type="molecule type" value="Genomic_DNA"/>
</dbReference>
<reference evidence="2" key="1">
    <citation type="journal article" date="2023" name="Science">
        <title>Genome structures resolve the early diversification of teleost fishes.</title>
        <authorList>
            <person name="Parey E."/>
            <person name="Louis A."/>
            <person name="Montfort J."/>
            <person name="Bouchez O."/>
            <person name="Roques C."/>
            <person name="Iampietro C."/>
            <person name="Lluch J."/>
            <person name="Castinel A."/>
            <person name="Donnadieu C."/>
            <person name="Desvignes T."/>
            <person name="Floi Bucao C."/>
            <person name="Jouanno E."/>
            <person name="Wen M."/>
            <person name="Mejri S."/>
            <person name="Dirks R."/>
            <person name="Jansen H."/>
            <person name="Henkel C."/>
            <person name="Chen W.J."/>
            <person name="Zahm M."/>
            <person name="Cabau C."/>
            <person name="Klopp C."/>
            <person name="Thompson A.W."/>
            <person name="Robinson-Rechavi M."/>
            <person name="Braasch I."/>
            <person name="Lecointre G."/>
            <person name="Bobe J."/>
            <person name="Postlethwait J.H."/>
            <person name="Berthelot C."/>
            <person name="Roest Crollius H."/>
            <person name="Guiguen Y."/>
        </authorList>
    </citation>
    <scope>NUCLEOTIDE SEQUENCE</scope>
    <source>
        <strain evidence="2">NC1722</strain>
    </source>
</reference>
<gene>
    <name evidence="2" type="ORF">AAFF_G00141270</name>
</gene>
<dbReference type="Proteomes" id="UP001221898">
    <property type="component" value="Unassembled WGS sequence"/>
</dbReference>
<accession>A0AAD7TCT1</accession>
<comment type="caution">
    <text evidence="2">The sequence shown here is derived from an EMBL/GenBank/DDBJ whole genome shotgun (WGS) entry which is preliminary data.</text>
</comment>
<dbReference type="AlphaFoldDB" id="A0AAD7TCT1"/>
<proteinExistence type="predicted"/>
<evidence type="ECO:0000256" key="1">
    <source>
        <dbReference type="SAM" id="MobiDB-lite"/>
    </source>
</evidence>
<keyword evidence="3" id="KW-1185">Reference proteome</keyword>
<evidence type="ECO:0000313" key="2">
    <source>
        <dbReference type="EMBL" id="KAJ8418418.1"/>
    </source>
</evidence>
<sequence length="128" mass="14248">MDHGCLLFESRAQDSCDTPEPKSKPLSIPLKEQQRTGYLLEYLKRSSASRHSDGQNTASHPSRTTGLITRDPQDQKETGRTPKPPPHRRPPTLLARGHRRPYLSNSHYQGNVDKGSGSRPQAEGGVRP</sequence>
<protein>
    <submittedName>
        <fullName evidence="2">Uncharacterized protein</fullName>
    </submittedName>
</protein>
<organism evidence="2 3">
    <name type="scientific">Aldrovandia affinis</name>
    <dbReference type="NCBI Taxonomy" id="143900"/>
    <lineage>
        <taxon>Eukaryota</taxon>
        <taxon>Metazoa</taxon>
        <taxon>Chordata</taxon>
        <taxon>Craniata</taxon>
        <taxon>Vertebrata</taxon>
        <taxon>Euteleostomi</taxon>
        <taxon>Actinopterygii</taxon>
        <taxon>Neopterygii</taxon>
        <taxon>Teleostei</taxon>
        <taxon>Notacanthiformes</taxon>
        <taxon>Halosauridae</taxon>
        <taxon>Aldrovandia</taxon>
    </lineage>
</organism>
<feature type="compositionally biased region" description="Basic residues" evidence="1">
    <location>
        <begin position="85"/>
        <end position="101"/>
    </location>
</feature>
<evidence type="ECO:0000313" key="3">
    <source>
        <dbReference type="Proteomes" id="UP001221898"/>
    </source>
</evidence>
<feature type="region of interest" description="Disordered" evidence="1">
    <location>
        <begin position="1"/>
        <end position="128"/>
    </location>
</feature>
<name>A0AAD7TCT1_9TELE</name>
<feature type="compositionally biased region" description="Polar residues" evidence="1">
    <location>
        <begin position="54"/>
        <end position="67"/>
    </location>
</feature>